<dbReference type="AlphaFoldDB" id="A0A1Q9DDU0"/>
<accession>A0A1Q9DDU0</accession>
<reference evidence="2 3" key="1">
    <citation type="submission" date="2016-02" db="EMBL/GenBank/DDBJ databases">
        <title>Genome analysis of coral dinoflagellate symbionts highlights evolutionary adaptations to a symbiotic lifestyle.</title>
        <authorList>
            <person name="Aranda M."/>
            <person name="Li Y."/>
            <person name="Liew Y.J."/>
            <person name="Baumgarten S."/>
            <person name="Simakov O."/>
            <person name="Wilson M."/>
            <person name="Piel J."/>
            <person name="Ashoor H."/>
            <person name="Bougouffa S."/>
            <person name="Bajic V.B."/>
            <person name="Ryu T."/>
            <person name="Ravasi T."/>
            <person name="Bayer T."/>
            <person name="Micklem G."/>
            <person name="Kim H."/>
            <person name="Bhak J."/>
            <person name="Lajeunesse T.C."/>
            <person name="Voolstra C.R."/>
        </authorList>
    </citation>
    <scope>NUCLEOTIDE SEQUENCE [LARGE SCALE GENOMIC DNA]</scope>
    <source>
        <strain evidence="2 3">CCMP2467</strain>
    </source>
</reference>
<dbReference type="EMBL" id="LSRX01000588">
    <property type="protein sequence ID" value="OLP93285.1"/>
    <property type="molecule type" value="Genomic_DNA"/>
</dbReference>
<proteinExistence type="predicted"/>
<name>A0A1Q9DDU0_SYMMI</name>
<dbReference type="SUPFAM" id="SSF53474">
    <property type="entry name" value="alpha/beta-Hydrolases"/>
    <property type="match status" value="1"/>
</dbReference>
<evidence type="ECO:0000313" key="3">
    <source>
        <dbReference type="Proteomes" id="UP000186817"/>
    </source>
</evidence>
<evidence type="ECO:0000259" key="1">
    <source>
        <dbReference type="Pfam" id="PF07859"/>
    </source>
</evidence>
<dbReference type="Gene3D" id="3.40.50.1820">
    <property type="entry name" value="alpha/beta hydrolase"/>
    <property type="match status" value="1"/>
</dbReference>
<dbReference type="PANTHER" id="PTHR12277">
    <property type="entry name" value="ALPHA/BETA HYDROLASE DOMAIN-CONTAINING PROTEIN"/>
    <property type="match status" value="1"/>
</dbReference>
<keyword evidence="3" id="KW-1185">Reference proteome</keyword>
<dbReference type="OrthoDB" id="437360at2759"/>
<protein>
    <submittedName>
        <fullName evidence="2">Protein bem46</fullName>
    </submittedName>
</protein>
<comment type="caution">
    <text evidence="2">The sequence shown here is derived from an EMBL/GenBank/DDBJ whole genome shotgun (WGS) entry which is preliminary data.</text>
</comment>
<dbReference type="InterPro" id="IPR013094">
    <property type="entry name" value="AB_hydrolase_3"/>
</dbReference>
<dbReference type="GO" id="GO:0008474">
    <property type="term" value="F:palmitoyl-(protein) hydrolase activity"/>
    <property type="evidence" value="ECO:0007669"/>
    <property type="project" value="TreeGrafter"/>
</dbReference>
<dbReference type="Proteomes" id="UP000186817">
    <property type="component" value="Unassembled WGS sequence"/>
</dbReference>
<dbReference type="InterPro" id="IPR029058">
    <property type="entry name" value="AB_hydrolase_fold"/>
</dbReference>
<feature type="domain" description="Alpha/beta hydrolase fold-3" evidence="1">
    <location>
        <begin position="142"/>
        <end position="189"/>
    </location>
</feature>
<sequence length="349" mass="37397">MALLGLKPRYGVTAAVSPITLRYGVTAVVSPITLRYGVTAVVSPITLRYGVTAVVSPITLRYGLTAGKGPITLRYGLTAGKGPITLRYGLTAGKGPITLRYGLTAGKGPITLRYGLTAGKGPITLRTLDASRLGWPGGFSEPAFVEDAAAAYEWLVTYATSENSVVDPSRILVFGRSLGGCVTVRLVAHLLGASPHLRQPQGCAQSPTLPLPAGLILENSPSSISAVVRHLLPPLRWLPPSLLSWPLLLDEWRSRDWLDWIGGGLAELPERPKGRLAVCLLSAASDQVVPPSCMSDLCHTAQSHGATLNTWFHSFARGEHMNTYILAGDAYWEPLNDFVHRRFASTEKA</sequence>
<dbReference type="Pfam" id="PF07859">
    <property type="entry name" value="Abhydrolase_3"/>
    <property type="match status" value="1"/>
</dbReference>
<dbReference type="GO" id="GO:0016020">
    <property type="term" value="C:membrane"/>
    <property type="evidence" value="ECO:0007669"/>
    <property type="project" value="TreeGrafter"/>
</dbReference>
<gene>
    <name evidence="2" type="primary">bem46</name>
    <name evidence="2" type="ORF">AK812_SmicGene24837</name>
</gene>
<organism evidence="2 3">
    <name type="scientific">Symbiodinium microadriaticum</name>
    <name type="common">Dinoflagellate</name>
    <name type="synonym">Zooxanthella microadriatica</name>
    <dbReference type="NCBI Taxonomy" id="2951"/>
    <lineage>
        <taxon>Eukaryota</taxon>
        <taxon>Sar</taxon>
        <taxon>Alveolata</taxon>
        <taxon>Dinophyceae</taxon>
        <taxon>Suessiales</taxon>
        <taxon>Symbiodiniaceae</taxon>
        <taxon>Symbiodinium</taxon>
    </lineage>
</organism>
<evidence type="ECO:0000313" key="2">
    <source>
        <dbReference type="EMBL" id="OLP93285.1"/>
    </source>
</evidence>
<dbReference type="PANTHER" id="PTHR12277:SF81">
    <property type="entry name" value="PROTEIN ABHD13"/>
    <property type="match status" value="1"/>
</dbReference>